<sequence>MKVLSSAVDLYSDYKLEQQKTVNERLKAWVDGQGTDANDETEPTADSLTLSGDALAKLQENPAVSSSETTAESEDEFFELSPREKEIISLLEKFLSKLSGKKVTIDVPDKLTLSGPGNSDFGHLMAAKNDGNNNGNGSQKVGWGVNYHYEESYTEKESMNFSAQGTILTEDGSEIKFKLNIATSREYTAYQRIDIKAGDALIDPLVINYGAGGASLSGFKTDFDLNADGTQDTMSFLAEGSGFLALDENSDGVINDGSELFGPTSGDGFGELAEYDNDQNGWIDENDSIYKELSLWIKDATGNDQLLALSQVGIGAIYLGNVDSLFSLKDTDNHLDAQIKETGIFLKENGEAGAVQHVDFAV</sequence>
<dbReference type="RefSeq" id="WP_019226502.1">
    <property type="nucleotide sequence ID" value="NZ_CP046996.1"/>
</dbReference>
<reference evidence="1 2" key="1">
    <citation type="submission" date="2019-12" db="EMBL/GenBank/DDBJ databases">
        <title>Sequence classification of anaerobic respiratory reductive dehalogenases: First we see many, then we see few.</title>
        <authorList>
            <person name="Molenda O."/>
            <person name="Puentes Jacome L.A."/>
            <person name="Cao X."/>
            <person name="Nesbo C.L."/>
            <person name="Tang S."/>
            <person name="Morson N."/>
            <person name="Patron J."/>
            <person name="Lomheim L."/>
            <person name="Wishart D.S."/>
            <person name="Edwards E.A."/>
        </authorList>
    </citation>
    <scope>NUCLEOTIDE SEQUENCE [LARGE SCALE GENOMIC DNA]</scope>
    <source>
        <strain evidence="1 2">12DCA</strain>
    </source>
</reference>
<accession>A0A857DK39</accession>
<evidence type="ECO:0000313" key="1">
    <source>
        <dbReference type="EMBL" id="QHA00829.1"/>
    </source>
</evidence>
<dbReference type="PANTHER" id="PTHR39431:SF1">
    <property type="entry name" value="FRPA_C-RELATED PROTEIN"/>
    <property type="match status" value="1"/>
</dbReference>
<dbReference type="AlphaFoldDB" id="A0A857DK39"/>
<organism evidence="1 2">
    <name type="scientific">Dehalobacter restrictus</name>
    <dbReference type="NCBI Taxonomy" id="55583"/>
    <lineage>
        <taxon>Bacteria</taxon>
        <taxon>Bacillati</taxon>
        <taxon>Bacillota</taxon>
        <taxon>Clostridia</taxon>
        <taxon>Eubacteriales</taxon>
        <taxon>Desulfitobacteriaceae</taxon>
        <taxon>Dehalobacter</taxon>
    </lineage>
</organism>
<gene>
    <name evidence="1" type="ORF">GQ588_09380</name>
</gene>
<evidence type="ECO:0008006" key="3">
    <source>
        <dbReference type="Google" id="ProtNLM"/>
    </source>
</evidence>
<dbReference type="PANTHER" id="PTHR39431">
    <property type="entry name" value="FRPA/C-RELATED PROTEIN"/>
    <property type="match status" value="1"/>
</dbReference>
<dbReference type="EMBL" id="CP046996">
    <property type="protein sequence ID" value="QHA00829.1"/>
    <property type="molecule type" value="Genomic_DNA"/>
</dbReference>
<name>A0A857DK39_9FIRM</name>
<protein>
    <recommendedName>
        <fullName evidence="3">VCBS repeat-containing protein</fullName>
    </recommendedName>
</protein>
<dbReference type="Proteomes" id="UP000430508">
    <property type="component" value="Chromosome"/>
</dbReference>
<evidence type="ECO:0000313" key="2">
    <source>
        <dbReference type="Proteomes" id="UP000430508"/>
    </source>
</evidence>
<proteinExistence type="predicted"/>